<dbReference type="PATRIC" id="fig|393305.7.peg.1822"/>
<dbReference type="Gene3D" id="3.40.50.2300">
    <property type="match status" value="1"/>
</dbReference>
<accession>A1JNJ7</accession>
<organism evidence="1 2">
    <name type="scientific">Yersinia enterocolitica serotype O:8 / biotype 1B (strain NCTC 13174 / 8081)</name>
    <dbReference type="NCBI Taxonomy" id="393305"/>
    <lineage>
        <taxon>Bacteria</taxon>
        <taxon>Pseudomonadati</taxon>
        <taxon>Pseudomonadota</taxon>
        <taxon>Gammaproteobacteria</taxon>
        <taxon>Enterobacterales</taxon>
        <taxon>Yersiniaceae</taxon>
        <taxon>Yersinia</taxon>
    </lineage>
</organism>
<dbReference type="SUPFAM" id="SSF52172">
    <property type="entry name" value="CheY-like"/>
    <property type="match status" value="1"/>
</dbReference>
<proteinExistence type="predicted"/>
<dbReference type="OrthoDB" id="7284229at2"/>
<evidence type="ECO:0000313" key="2">
    <source>
        <dbReference type="Proteomes" id="UP000000642"/>
    </source>
</evidence>
<dbReference type="EMBL" id="AM286415">
    <property type="protein sequence ID" value="CAL11757.1"/>
    <property type="molecule type" value="Genomic_DNA"/>
</dbReference>
<dbReference type="AlphaFoldDB" id="A1JNJ7"/>
<dbReference type="HOGENOM" id="CLU_071575_0_0_6"/>
<dbReference type="Proteomes" id="UP000000642">
    <property type="component" value="Chromosome"/>
</dbReference>
<dbReference type="InterPro" id="IPR011006">
    <property type="entry name" value="CheY-like_superfamily"/>
</dbReference>
<dbReference type="KEGG" id="yen:YE1683"/>
<sequence>MSIEFKILWIDDSEDYLESLNIDFVDKHINDQGFKVKFEFRITDEDIDMDVDGLKYDLIVIDYNLANDGSKTGASVIRSVREKNCLTEVIFYSAKSISILRQVAFDQELEGVFFSSRDADGLLNKICTVFDLKIKRLIDLDNIRGLVMSGVADIDMRLKDIIINFNNNFIEEHQINLRKKIVEKMMPEYRDIRDLFSSEHEEFKNSFNTSLKNFKNLEPKQLEDLLSNRAFSSSRRVETVMSICQRHTDYDNKKAILDDICYLLHWRNALAHQNPETVNDERVFQVGKENISFNTTESKKILRQLIDLEQRLDILSIAQ</sequence>
<reference evidence="1 2" key="1">
    <citation type="journal article" date="2006" name="PLoS Genet.">
        <title>The complete genome sequence and comparative genome analysis of the high pathogenicity Yersinia enterocolitica strain 8081.</title>
        <authorList>
            <person name="Thomson N.R."/>
            <person name="Howard S."/>
            <person name="Wren B.W."/>
            <person name="Holden M.T.G."/>
            <person name="Crossman L."/>
            <person name="Challis G.L."/>
            <person name="Churcher C."/>
            <person name="Mungall K."/>
            <person name="Brooks K."/>
            <person name="Chillingworth T."/>
            <person name="Feltwell T."/>
            <person name="Abdellah Z."/>
            <person name="Hauser H."/>
            <person name="Jagels K."/>
            <person name="Maddison M."/>
            <person name="Moule S."/>
            <person name="Sanders M."/>
            <person name="Whitehead S."/>
            <person name="Quail M.A."/>
            <person name="Dougan G."/>
            <person name="Parkhill J."/>
            <person name="Prentice M.B."/>
        </authorList>
    </citation>
    <scope>NUCLEOTIDE SEQUENCE [LARGE SCALE GENOMIC DNA]</scope>
    <source>
        <strain evidence="2">NCTC 13174 / 8081</strain>
    </source>
</reference>
<evidence type="ECO:0000313" key="1">
    <source>
        <dbReference type="EMBL" id="CAL11757.1"/>
    </source>
</evidence>
<name>A1JNJ7_YERE8</name>
<dbReference type="RefSeq" id="WP_011816114.1">
    <property type="nucleotide sequence ID" value="NC_008800.1"/>
</dbReference>
<dbReference type="eggNOG" id="COG3279">
    <property type="taxonomic scope" value="Bacteria"/>
</dbReference>
<protein>
    <submittedName>
        <fullName evidence="1">Prophage encoded two-component system response regulator</fullName>
    </submittedName>
</protein>
<gene>
    <name evidence="1" type="ordered locus">YE1683</name>
</gene>